<dbReference type="SUPFAM" id="SSF161098">
    <property type="entry name" value="MetI-like"/>
    <property type="match status" value="1"/>
</dbReference>
<evidence type="ECO:0000256" key="3">
    <source>
        <dbReference type="ARBA" id="ARBA00022475"/>
    </source>
</evidence>
<dbReference type="Pfam" id="PF00528">
    <property type="entry name" value="BPD_transp_1"/>
    <property type="match status" value="1"/>
</dbReference>
<reference evidence="9 10" key="1">
    <citation type="submission" date="2019-11" db="EMBL/GenBank/DDBJ databases">
        <title>Draft genome sequence of Kocuria indica DP-K7, a methyl red degrading Actinobacterium.</title>
        <authorList>
            <person name="Kumaran S."/>
            <person name="Tischler D."/>
            <person name="Ngo A.C.R."/>
            <person name="Schultes F."/>
        </authorList>
    </citation>
    <scope>NUCLEOTIDE SEQUENCE [LARGE SCALE GENOMIC DNA]</scope>
    <source>
        <strain evidence="9 10">DP-K7</strain>
    </source>
</reference>
<keyword evidence="3" id="KW-1003">Cell membrane</keyword>
<feature type="transmembrane region" description="Helical" evidence="7">
    <location>
        <begin position="63"/>
        <end position="87"/>
    </location>
</feature>
<feature type="transmembrane region" description="Helical" evidence="7">
    <location>
        <begin position="7"/>
        <end position="25"/>
    </location>
</feature>
<dbReference type="AlphaFoldDB" id="A0A6N9QZL5"/>
<organism evidence="9 10">
    <name type="scientific">Kocuria marina subsp. indica</name>
    <dbReference type="NCBI Taxonomy" id="1049583"/>
    <lineage>
        <taxon>Bacteria</taxon>
        <taxon>Bacillati</taxon>
        <taxon>Actinomycetota</taxon>
        <taxon>Actinomycetes</taxon>
        <taxon>Micrococcales</taxon>
        <taxon>Micrococcaceae</taxon>
        <taxon>Kocuria</taxon>
    </lineage>
</organism>
<evidence type="ECO:0000256" key="6">
    <source>
        <dbReference type="ARBA" id="ARBA00023136"/>
    </source>
</evidence>
<dbReference type="RefSeq" id="WP_162229466.1">
    <property type="nucleotide sequence ID" value="NZ_WMHZ01000009.1"/>
</dbReference>
<dbReference type="GO" id="GO:0055085">
    <property type="term" value="P:transmembrane transport"/>
    <property type="evidence" value="ECO:0007669"/>
    <property type="project" value="InterPro"/>
</dbReference>
<accession>A0A6N9QZL5</accession>
<keyword evidence="4 7" id="KW-0812">Transmembrane</keyword>
<dbReference type="InterPro" id="IPR035906">
    <property type="entry name" value="MetI-like_sf"/>
</dbReference>
<dbReference type="EMBL" id="WMHZ01000009">
    <property type="protein sequence ID" value="NDO78087.1"/>
    <property type="molecule type" value="Genomic_DNA"/>
</dbReference>
<dbReference type="GO" id="GO:0005886">
    <property type="term" value="C:plasma membrane"/>
    <property type="evidence" value="ECO:0007669"/>
    <property type="project" value="UniProtKB-SubCell"/>
</dbReference>
<evidence type="ECO:0000256" key="1">
    <source>
        <dbReference type="ARBA" id="ARBA00004651"/>
    </source>
</evidence>
<dbReference type="PANTHER" id="PTHR43744:SF12">
    <property type="entry name" value="ABC TRANSPORTER PERMEASE PROTEIN MG189-RELATED"/>
    <property type="match status" value="1"/>
</dbReference>
<evidence type="ECO:0000256" key="4">
    <source>
        <dbReference type="ARBA" id="ARBA00022692"/>
    </source>
</evidence>
<keyword evidence="2 7" id="KW-0813">Transport</keyword>
<dbReference type="Proteomes" id="UP000471026">
    <property type="component" value="Unassembled WGS sequence"/>
</dbReference>
<gene>
    <name evidence="9" type="ORF">GKZ75_07560</name>
</gene>
<evidence type="ECO:0000256" key="5">
    <source>
        <dbReference type="ARBA" id="ARBA00022989"/>
    </source>
</evidence>
<comment type="subcellular location">
    <subcellularLocation>
        <location evidence="1 7">Cell membrane</location>
        <topology evidence="1 7">Multi-pass membrane protein</topology>
    </subcellularLocation>
</comment>
<feature type="domain" description="ABC transmembrane type-1" evidence="8">
    <location>
        <begin position="64"/>
        <end position="253"/>
    </location>
</feature>
<protein>
    <submittedName>
        <fullName evidence="9">ABC transporter permease subunit</fullName>
    </submittedName>
</protein>
<keyword evidence="5 7" id="KW-1133">Transmembrane helix</keyword>
<dbReference type="InterPro" id="IPR000515">
    <property type="entry name" value="MetI-like"/>
</dbReference>
<evidence type="ECO:0000313" key="9">
    <source>
        <dbReference type="EMBL" id="NDO78087.1"/>
    </source>
</evidence>
<name>A0A6N9QZL5_9MICC</name>
<evidence type="ECO:0000259" key="8">
    <source>
        <dbReference type="PROSITE" id="PS50928"/>
    </source>
</evidence>
<feature type="transmembrane region" description="Helical" evidence="7">
    <location>
        <begin position="99"/>
        <end position="120"/>
    </location>
</feature>
<dbReference type="PANTHER" id="PTHR43744">
    <property type="entry name" value="ABC TRANSPORTER PERMEASE PROTEIN MG189-RELATED-RELATED"/>
    <property type="match status" value="1"/>
</dbReference>
<proteinExistence type="inferred from homology"/>
<evidence type="ECO:0000256" key="7">
    <source>
        <dbReference type="RuleBase" id="RU363032"/>
    </source>
</evidence>
<dbReference type="PROSITE" id="PS50928">
    <property type="entry name" value="ABC_TM1"/>
    <property type="match status" value="1"/>
</dbReference>
<evidence type="ECO:0000256" key="2">
    <source>
        <dbReference type="ARBA" id="ARBA00022448"/>
    </source>
</evidence>
<comment type="similarity">
    <text evidence="7">Belongs to the binding-protein-dependent transport system permease family.</text>
</comment>
<comment type="caution">
    <text evidence="9">The sequence shown here is derived from an EMBL/GenBank/DDBJ whole genome shotgun (WGS) entry which is preliminary data.</text>
</comment>
<feature type="transmembrane region" description="Helical" evidence="7">
    <location>
        <begin position="174"/>
        <end position="196"/>
    </location>
</feature>
<sequence>MRTAARVAICTIITVIMVFPLYAMVRMAFSTRSELFAGDILIPDSWTLANFQNLFEKYPMGTWVMNSVAVSLVTLVLSVTINLLAGYAFAKIPFRGRSILFILVLSTLMIPAQAIMIPQFRIVSELGIYGTFWGVILPSAATALGIFLARQFFLSIPDELLEAARLDGAGQLRIFFSIVLPLARPLVAVMVLLAFMNTWNDFLWPLIVLKDPELYTLPVSLRFLQGEFSNDYGGLMAAGLISCVPLVVLFLLLQKWFVQGIARTGIR</sequence>
<evidence type="ECO:0000313" key="10">
    <source>
        <dbReference type="Proteomes" id="UP000471026"/>
    </source>
</evidence>
<feature type="transmembrane region" description="Helical" evidence="7">
    <location>
        <begin position="232"/>
        <end position="253"/>
    </location>
</feature>
<feature type="transmembrane region" description="Helical" evidence="7">
    <location>
        <begin position="132"/>
        <end position="153"/>
    </location>
</feature>
<keyword evidence="6 7" id="KW-0472">Membrane</keyword>
<dbReference type="Gene3D" id="1.10.3720.10">
    <property type="entry name" value="MetI-like"/>
    <property type="match status" value="1"/>
</dbReference>
<dbReference type="CDD" id="cd06261">
    <property type="entry name" value="TM_PBP2"/>
    <property type="match status" value="1"/>
</dbReference>